<dbReference type="InterPro" id="IPR003959">
    <property type="entry name" value="ATPase_AAA_core"/>
</dbReference>
<dbReference type="GO" id="GO:0016887">
    <property type="term" value="F:ATP hydrolysis activity"/>
    <property type="evidence" value="ECO:0007669"/>
    <property type="project" value="InterPro"/>
</dbReference>
<dbReference type="PANTHER" id="PTHR12784:SF28">
    <property type="entry name" value="PROTEIN SICKIE"/>
    <property type="match status" value="1"/>
</dbReference>
<feature type="compositionally biased region" description="Low complexity" evidence="3">
    <location>
        <begin position="634"/>
        <end position="668"/>
    </location>
</feature>
<feature type="region of interest" description="Disordered" evidence="3">
    <location>
        <begin position="1677"/>
        <end position="1759"/>
    </location>
</feature>
<organism evidence="5 6">
    <name type="scientific">Ditylenchus destructor</name>
    <dbReference type="NCBI Taxonomy" id="166010"/>
    <lineage>
        <taxon>Eukaryota</taxon>
        <taxon>Metazoa</taxon>
        <taxon>Ecdysozoa</taxon>
        <taxon>Nematoda</taxon>
        <taxon>Chromadorea</taxon>
        <taxon>Rhabditida</taxon>
        <taxon>Tylenchina</taxon>
        <taxon>Tylenchomorpha</taxon>
        <taxon>Sphaerularioidea</taxon>
        <taxon>Anguinidae</taxon>
        <taxon>Anguininae</taxon>
        <taxon>Ditylenchus</taxon>
    </lineage>
</organism>
<dbReference type="PROSITE" id="PS50021">
    <property type="entry name" value="CH"/>
    <property type="match status" value="1"/>
</dbReference>
<dbReference type="Proteomes" id="UP001201812">
    <property type="component" value="Unassembled WGS sequence"/>
</dbReference>
<name>A0AAD4NGS2_9BILA</name>
<evidence type="ECO:0000259" key="4">
    <source>
        <dbReference type="PROSITE" id="PS50021"/>
    </source>
</evidence>
<dbReference type="InterPro" id="IPR057568">
    <property type="entry name" value="CortBP2_NAV1-like_AAA_lid"/>
</dbReference>
<feature type="region of interest" description="Disordered" evidence="3">
    <location>
        <begin position="507"/>
        <end position="668"/>
    </location>
</feature>
<sequence>MLRKHYSSSPKKITISERSYPSNQELIPIYTAWANHQLSKSKLKPITDLSSELCYPKTLVGLIHAISSDCRGASKETLLCALNSTEPVESIEKCLRYLAALGVQVSSIQARDILNGHLGAILSLLFSLSYFKQQQKAVHKLLSTDSNKTLPISSSNFEIKPSLITAFDSSKAKKSASHSPEKSGKRRPYPHSKTTNCPNQSSSSGYSSVNYVTFIGEKSEPTQNLGAKAPIKANSSAAPKRVAFRMPPDSSSNSNCDSMDTPKSSISTIPQQVSQLRPPCGSNLRAPSALASVISTGKSALPCSSSRISKLVAPSSTPRIPIKQPQPTVAERKGEVQTVPPLPKTAPPPLPSSKLGRQGSSPSSNFSSSLPNTTPDLYVQNDVKQSEIKPTAARTEAKPRESNLIRPPPPPQRSCSNKPSTSLRAPSIPRTARRSAPISDSVNNNQTASCSPVIHSTSTAKPNSDEAKSEAPAIINPAITAGNQLLKTDTEIAVGPKNSDMKFFGAKEKSAEKQQQSIGDSVTYNHGKSEMRAPSALGKSKISVPRNIKSKIGSSNLCSMGSSSDMQTSQGSEGGLSTISTTSKVSAPSLRTPSNSSFNVPENGGSKLQAKAVSSPHLSRNSKLQSPKVSSNRTTTPSSSLPTTKLTPACNINSISQPKPSPSSSVSTSSASLIAGVSFISDSTTTAPPPSLAQSSASLSSSQSVCEKEEYNAEFLVKVQDSPIPAPKTFTMSRLARPGEIMKKCTTSNVAETQMESMKTVQSSQIEQKHLENNYEVKFSSAQSSANDAIIGVKTASQDSSGDAHVRCIQQEKRPVLAVKGISMNSATDNSATEQQIKPPSSSGISQTSQMTCPPLNVTPVTPSQATVVGIVSPMLHKVDSLLEERINAEPCTSTLTEEVSRRTTKAFDTGYAYPKTIEDDRRNHRSDPSSQTSETSPNPNIENVGTSSSRTNAERGEKKTDLAIPEQNVQQVNSGNSQRDSCPSPVPPPMAPPIITSIALHRNPKVIEAVPKQEKVKSPTTIALAGDRSDNSTHSYSSIRRRIPRDYTRDSYEDSSSISSSVSETFDDISTDDLTGSSVSYAGIGHNSHSHQQSVDELLQKCRTSQRGAAFHGNEPNGVTNAGHQMPMLNPRQLQPADYYHQLQQRGVFDASNQLARPYHTIHAPPSDHNPGGSTSEDNSKHMAPPRILSPPPSHSGQIGLLSDDGDVLTMTEKSGKSNGKQCTRINQYDRLYNSNGRDVESLAENDSTALSYHTHSLDRHSHLRIFSLSSAGNNGLGGGELLSAPSSPYRGLPVPSNIRHQRQNGSDKDLRLLASPRQVRVGMAPNVDAQKYCAEQIRSSDGRHSVSASANQYRTQRLLQNPCYEPRRNLDHAEQNMSRSMVLLYDEESGETFDQEKAITNPGSSIRRMSPHIGRQRVPLSVAPQCIDSLGQEHPSYVGSNNRGRRGRNGSLSARACKEQSLGYPHYHSASSSIYTSHGANNGLHLHKLSSSQPTPDFISASNSNGGHNMRASPADSNIYLNFRTTASPQRAPQFQNGGQIPQMGWPSNGGHQSMDYVMDCRKLMSEMNSYRATVAQMLNMMVKLVERLQQKSNLKREEVDSLRQEIEQLRRLTCNAGVNIPQIQCWAPSSTSQDGAGEQLLNRHPSMESVASQRSNVSKFSNIGRAGKLASAINSSTAKIQPDSQSVKESSEDKQNNRGSKKSWIRSSFSRAFHKAGSSHLKKSKGSSGAISDVEYSPMHTPRSQCGPNQDSARGKSATRLDSVAADTNQLIPLVEVVQLKKQLEDKDLALTDVRLDALDKAREVDILRETVHRLKNENKMLKQNFSLLERRIRDDSRASSHQSLRSSSGLSVRVSLCLDLSGTLEFPSTTSNWPSSSAITSLQSGHSLSSPHISGSSSTISSTASSSLSHACRRELTIGHLAVPTPQCSWEDMDQRLGLLLEEYLHRIDPDMALGVDSYSSIVGYQIIINDTSEDTCVIRTRNEVIGSRISSKFISKKGSTAAEDLSPADVITSNSLIRIRLSGVLQNSMDALVLESLFPKPILEQLFNTILHSRRLVIYGPTGIGKSNLARFLAKYLAAKLEMDTKNLVDIRFPDDDKCTSKVEQVQQKLVTNLKNQNSGHTVILLDNIQRKRIDLLTAAFAAADKNKGNEFGLASSEKSYEPFVIVTLNRTSESPVQSLQLHHNFRLFSLNAKMDAVKGYMGRYLRRRFAEEELGGSHSRSTLSSNTNEQLQSVIAFLSFVLEAVNDFIETANAVDVTLGPRIFLQCPLYMDESRRWFVELWNEKIVPYMSKVASESLSFLGSRGILKDPTPCICEQWPWVDGCHVPEILRHVSPAESTDSGINVSANGSHKSSNTTLRSNMSEIEVAKFPAAVAADFDPIYALERLEESRTRN</sequence>
<feature type="region of interest" description="Disordered" evidence="3">
    <location>
        <begin position="907"/>
        <end position="995"/>
    </location>
</feature>
<dbReference type="InterPro" id="IPR039041">
    <property type="entry name" value="Nav/unc-53"/>
</dbReference>
<feature type="compositionally biased region" description="Polar residues" evidence="3">
    <location>
        <begin position="1745"/>
        <end position="1755"/>
    </location>
</feature>
<dbReference type="InterPro" id="IPR036872">
    <property type="entry name" value="CH_dom_sf"/>
</dbReference>
<dbReference type="InterPro" id="IPR027417">
    <property type="entry name" value="P-loop_NTPase"/>
</dbReference>
<feature type="coiled-coil region" evidence="2">
    <location>
        <begin position="1588"/>
        <end position="1615"/>
    </location>
</feature>
<feature type="compositionally biased region" description="Low complexity" evidence="3">
    <location>
        <begin position="968"/>
        <end position="984"/>
    </location>
</feature>
<dbReference type="Gene3D" id="1.10.418.10">
    <property type="entry name" value="Calponin-like domain"/>
    <property type="match status" value="1"/>
</dbReference>
<feature type="compositionally biased region" description="Basic and acidic residues" evidence="3">
    <location>
        <begin position="917"/>
        <end position="928"/>
    </location>
</feature>
<feature type="compositionally biased region" description="Polar residues" evidence="3">
    <location>
        <begin position="438"/>
        <end position="462"/>
    </location>
</feature>
<feature type="region of interest" description="Disordered" evidence="3">
    <location>
        <begin position="1161"/>
        <end position="1199"/>
    </location>
</feature>
<dbReference type="GO" id="GO:0022008">
    <property type="term" value="P:neurogenesis"/>
    <property type="evidence" value="ECO:0007669"/>
    <property type="project" value="InterPro"/>
</dbReference>
<feature type="compositionally biased region" description="Low complexity" evidence="3">
    <location>
        <begin position="352"/>
        <end position="369"/>
    </location>
</feature>
<feature type="compositionally biased region" description="Polar residues" evidence="3">
    <location>
        <begin position="261"/>
        <end position="275"/>
    </location>
</feature>
<accession>A0AAD4NGS2</accession>
<dbReference type="Gene3D" id="3.40.50.300">
    <property type="entry name" value="P-loop containing nucleotide triphosphate hydrolases"/>
    <property type="match status" value="1"/>
</dbReference>
<feature type="compositionally biased region" description="Polar residues" evidence="3">
    <location>
        <begin position="305"/>
        <end position="318"/>
    </location>
</feature>
<feature type="coiled-coil region" evidence="2">
    <location>
        <begin position="1808"/>
        <end position="1835"/>
    </location>
</feature>
<feature type="compositionally biased region" description="Polar residues" evidence="3">
    <location>
        <begin position="1677"/>
        <end position="1691"/>
    </location>
</feature>
<dbReference type="Pfam" id="PF00004">
    <property type="entry name" value="AAA"/>
    <property type="match status" value="1"/>
</dbReference>
<evidence type="ECO:0000313" key="5">
    <source>
        <dbReference type="EMBL" id="KAI1728147.1"/>
    </source>
</evidence>
<feature type="compositionally biased region" description="Basic and acidic residues" evidence="3">
    <location>
        <begin position="953"/>
        <end position="962"/>
    </location>
</feature>
<feature type="compositionally biased region" description="Pro residues" evidence="3">
    <location>
        <begin position="340"/>
        <end position="351"/>
    </location>
</feature>
<keyword evidence="1 2" id="KW-0175">Coiled coil</keyword>
<dbReference type="SMART" id="SM00382">
    <property type="entry name" value="AAA"/>
    <property type="match status" value="1"/>
</dbReference>
<feature type="compositionally biased region" description="Low complexity" evidence="3">
    <location>
        <begin position="246"/>
        <end position="259"/>
    </location>
</feature>
<dbReference type="InterPro" id="IPR001715">
    <property type="entry name" value="CH_dom"/>
</dbReference>
<feature type="region of interest" description="Disordered" evidence="3">
    <location>
        <begin position="2344"/>
        <end position="2363"/>
    </location>
</feature>
<feature type="compositionally biased region" description="Low complexity" evidence="3">
    <location>
        <begin position="554"/>
        <end position="564"/>
    </location>
</feature>
<feature type="compositionally biased region" description="Polar residues" evidence="3">
    <location>
        <begin position="565"/>
        <end position="600"/>
    </location>
</feature>
<proteinExistence type="predicted"/>
<dbReference type="InterPro" id="IPR003593">
    <property type="entry name" value="AAA+_ATPase"/>
</dbReference>
<protein>
    <submittedName>
        <fullName evidence="5">Neuron navigator 3</fullName>
    </submittedName>
</protein>
<evidence type="ECO:0000256" key="1">
    <source>
        <dbReference type="ARBA" id="ARBA00023054"/>
    </source>
</evidence>
<dbReference type="GO" id="GO:0005524">
    <property type="term" value="F:ATP binding"/>
    <property type="evidence" value="ECO:0007669"/>
    <property type="project" value="InterPro"/>
</dbReference>
<evidence type="ECO:0000256" key="3">
    <source>
        <dbReference type="SAM" id="MobiDB-lite"/>
    </source>
</evidence>
<feature type="region of interest" description="Disordered" evidence="3">
    <location>
        <begin position="827"/>
        <end position="853"/>
    </location>
</feature>
<feature type="region of interest" description="Disordered" evidence="3">
    <location>
        <begin position="1434"/>
        <end position="1455"/>
    </location>
</feature>
<keyword evidence="6" id="KW-1185">Reference proteome</keyword>
<feature type="compositionally biased region" description="Polar residues" evidence="3">
    <location>
        <begin position="827"/>
        <end position="852"/>
    </location>
</feature>
<gene>
    <name evidence="5" type="ORF">DdX_00304</name>
</gene>
<dbReference type="SUPFAM" id="SSF52540">
    <property type="entry name" value="P-loop containing nucleoside triphosphate hydrolases"/>
    <property type="match status" value="1"/>
</dbReference>
<evidence type="ECO:0000313" key="6">
    <source>
        <dbReference type="Proteomes" id="UP001201812"/>
    </source>
</evidence>
<feature type="compositionally biased region" description="Polar residues" evidence="3">
    <location>
        <begin position="413"/>
        <end position="424"/>
    </location>
</feature>
<dbReference type="PANTHER" id="PTHR12784">
    <property type="entry name" value="STEERIN"/>
    <property type="match status" value="1"/>
</dbReference>
<dbReference type="SUPFAM" id="SSF47576">
    <property type="entry name" value="Calponin-homology domain, CH-domain"/>
    <property type="match status" value="1"/>
</dbReference>
<comment type="caution">
    <text evidence="5">The sequence shown here is derived from an EMBL/GenBank/DDBJ whole genome shotgun (WGS) entry which is preliminary data.</text>
</comment>
<feature type="compositionally biased region" description="Polar residues" evidence="3">
    <location>
        <begin position="616"/>
        <end position="633"/>
    </location>
</feature>
<feature type="domain" description="Calponin-homology (CH)" evidence="4">
    <location>
        <begin position="24"/>
        <end position="133"/>
    </location>
</feature>
<feature type="region of interest" description="Disordered" evidence="3">
    <location>
        <begin position="305"/>
        <end position="469"/>
    </location>
</feature>
<feature type="compositionally biased region" description="Polar residues" evidence="3">
    <location>
        <begin position="513"/>
        <end position="526"/>
    </location>
</feature>
<feature type="region of interest" description="Disordered" evidence="3">
    <location>
        <begin position="245"/>
        <end position="278"/>
    </location>
</feature>
<feature type="compositionally biased region" description="Polar residues" evidence="3">
    <location>
        <begin position="929"/>
        <end position="952"/>
    </location>
</feature>
<feature type="region of interest" description="Disordered" evidence="3">
    <location>
        <begin position="170"/>
        <end position="205"/>
    </location>
</feature>
<reference evidence="5" key="1">
    <citation type="submission" date="2022-01" db="EMBL/GenBank/DDBJ databases">
        <title>Genome Sequence Resource for Two Populations of Ditylenchus destructor, the Migratory Endoparasitic Phytonematode.</title>
        <authorList>
            <person name="Zhang H."/>
            <person name="Lin R."/>
            <person name="Xie B."/>
        </authorList>
    </citation>
    <scope>NUCLEOTIDE SEQUENCE</scope>
    <source>
        <strain evidence="5">BazhouSP</strain>
    </source>
</reference>
<evidence type="ECO:0000256" key="2">
    <source>
        <dbReference type="SAM" id="Coils"/>
    </source>
</evidence>
<dbReference type="Pfam" id="PF25408">
    <property type="entry name" value="AAA_lid_NAV1"/>
    <property type="match status" value="1"/>
</dbReference>
<feature type="region of interest" description="Disordered" evidence="3">
    <location>
        <begin position="1111"/>
        <end position="1131"/>
    </location>
</feature>
<dbReference type="EMBL" id="JAKKPZ010000001">
    <property type="protein sequence ID" value="KAI1728147.1"/>
    <property type="molecule type" value="Genomic_DNA"/>
</dbReference>